<proteinExistence type="inferred from homology"/>
<dbReference type="Proteomes" id="UP001576774">
    <property type="component" value="Unassembled WGS sequence"/>
</dbReference>
<feature type="transmembrane region" description="Helical" evidence="6">
    <location>
        <begin position="178"/>
        <end position="199"/>
    </location>
</feature>
<comment type="subcellular location">
    <subcellularLocation>
        <location evidence="1 6">Cell membrane</location>
        <topology evidence="1 6">Multi-pass membrane protein</topology>
    </subcellularLocation>
</comment>
<keyword evidence="9" id="KW-1185">Reference proteome</keyword>
<dbReference type="InterPro" id="IPR015414">
    <property type="entry name" value="TMEM64"/>
</dbReference>
<evidence type="ECO:0000256" key="1">
    <source>
        <dbReference type="ARBA" id="ARBA00004651"/>
    </source>
</evidence>
<evidence type="ECO:0000313" key="8">
    <source>
        <dbReference type="EMBL" id="MFB2882078.1"/>
    </source>
</evidence>
<comment type="caution">
    <text evidence="8">The sequence shown here is derived from an EMBL/GenBank/DDBJ whole genome shotgun (WGS) entry which is preliminary data.</text>
</comment>
<sequence>MNMQEIVNNALTWIEQLGPWGAIAFILLYNLATVLFIPGSLLTLGGGVIFGVFWGSIYVFIAATLGATFAFLIGRYLTRDWVAKKIADNSKFQAIDNAVAKEGFKIVLLTRLSPVFPFTLLNYALGITKVSLTDYILGSIGMIPGTIMYVYLGSLAGNIAMIGAGNVPTNPQAETAQWIIRIVGFIATVAVTIYITHLAKKSLQESVQ</sequence>
<comment type="similarity">
    <text evidence="6">Belongs to the TVP38/TMEM64 family.</text>
</comment>
<organism evidence="8 9">
    <name type="scientific">Floridaenema aerugineum BLCC-F46</name>
    <dbReference type="NCBI Taxonomy" id="3153654"/>
    <lineage>
        <taxon>Bacteria</taxon>
        <taxon>Bacillati</taxon>
        <taxon>Cyanobacteriota</taxon>
        <taxon>Cyanophyceae</taxon>
        <taxon>Oscillatoriophycideae</taxon>
        <taxon>Aerosakkonematales</taxon>
        <taxon>Aerosakkonemataceae</taxon>
        <taxon>Floridanema</taxon>
        <taxon>Floridanema aerugineum</taxon>
    </lineage>
</organism>
<keyword evidence="2 6" id="KW-1003">Cell membrane</keyword>
<evidence type="ECO:0000256" key="2">
    <source>
        <dbReference type="ARBA" id="ARBA00022475"/>
    </source>
</evidence>
<evidence type="ECO:0000313" key="9">
    <source>
        <dbReference type="Proteomes" id="UP001576774"/>
    </source>
</evidence>
<comment type="caution">
    <text evidence="6">Lacks conserved residue(s) required for the propagation of feature annotation.</text>
</comment>
<keyword evidence="5 6" id="KW-0472">Membrane</keyword>
<dbReference type="PANTHER" id="PTHR12677">
    <property type="entry name" value="GOLGI APPARATUS MEMBRANE PROTEIN TVP38-RELATED"/>
    <property type="match status" value="1"/>
</dbReference>
<dbReference type="RefSeq" id="WP_413275038.1">
    <property type="nucleotide sequence ID" value="NZ_JBHFNQ010000257.1"/>
</dbReference>
<accession>A0ABV4XGY9</accession>
<dbReference type="InterPro" id="IPR032816">
    <property type="entry name" value="VTT_dom"/>
</dbReference>
<keyword evidence="4 6" id="KW-1133">Transmembrane helix</keyword>
<evidence type="ECO:0000256" key="5">
    <source>
        <dbReference type="ARBA" id="ARBA00023136"/>
    </source>
</evidence>
<feature type="transmembrane region" description="Helical" evidence="6">
    <location>
        <begin position="20"/>
        <end position="41"/>
    </location>
</feature>
<dbReference type="PANTHER" id="PTHR12677:SF59">
    <property type="entry name" value="GOLGI APPARATUS MEMBRANE PROTEIN TVP38-RELATED"/>
    <property type="match status" value="1"/>
</dbReference>
<name>A0ABV4XGY9_9CYAN</name>
<keyword evidence="3 6" id="KW-0812">Transmembrane</keyword>
<gene>
    <name evidence="8" type="ORF">ACE1CC_34960</name>
</gene>
<dbReference type="Pfam" id="PF09335">
    <property type="entry name" value="VTT_dom"/>
    <property type="match status" value="1"/>
</dbReference>
<reference evidence="8 9" key="1">
    <citation type="submission" date="2024-09" db="EMBL/GenBank/DDBJ databases">
        <title>Floridaenema gen nov. (Aerosakkonemataceae, Aerosakkonematales ord. nov., Cyanobacteria) from benthic tropical and subtropical fresh waters, with the description of four new species.</title>
        <authorList>
            <person name="Moretto J.A."/>
            <person name="Berthold D.E."/>
            <person name="Lefler F.W."/>
            <person name="Huang I.-S."/>
            <person name="Laughinghouse H. IV."/>
        </authorList>
    </citation>
    <scope>NUCLEOTIDE SEQUENCE [LARGE SCALE GENOMIC DNA]</scope>
    <source>
        <strain evidence="8 9">BLCC-F46</strain>
    </source>
</reference>
<evidence type="ECO:0000256" key="6">
    <source>
        <dbReference type="RuleBase" id="RU366058"/>
    </source>
</evidence>
<protein>
    <recommendedName>
        <fullName evidence="6">TVP38/TMEM64 family membrane protein</fullName>
    </recommendedName>
</protein>
<feature type="domain" description="VTT" evidence="7">
    <location>
        <begin position="37"/>
        <end position="154"/>
    </location>
</feature>
<evidence type="ECO:0000256" key="3">
    <source>
        <dbReference type="ARBA" id="ARBA00022692"/>
    </source>
</evidence>
<dbReference type="EMBL" id="JBHFNQ010000257">
    <property type="protein sequence ID" value="MFB2882078.1"/>
    <property type="molecule type" value="Genomic_DNA"/>
</dbReference>
<evidence type="ECO:0000259" key="7">
    <source>
        <dbReference type="Pfam" id="PF09335"/>
    </source>
</evidence>
<evidence type="ECO:0000256" key="4">
    <source>
        <dbReference type="ARBA" id="ARBA00022989"/>
    </source>
</evidence>
<feature type="transmembrane region" description="Helical" evidence="6">
    <location>
        <begin position="48"/>
        <end position="73"/>
    </location>
</feature>